<accession>A0A079YWJ8</accession>
<evidence type="ECO:0000313" key="7">
    <source>
        <dbReference type="EMBL" id="MRG74297.1"/>
    </source>
</evidence>
<evidence type="ECO:0000256" key="4">
    <source>
        <dbReference type="ARBA" id="ARBA00023136"/>
    </source>
</evidence>
<evidence type="ECO:0000256" key="3">
    <source>
        <dbReference type="ARBA" id="ARBA00022989"/>
    </source>
</evidence>
<keyword evidence="4 5" id="KW-0472">Membrane</keyword>
<proteinExistence type="predicted"/>
<dbReference type="Pfam" id="PF12698">
    <property type="entry name" value="ABC2_membrane_3"/>
    <property type="match status" value="1"/>
</dbReference>
<comment type="subcellular location">
    <subcellularLocation>
        <location evidence="1">Membrane</location>
        <topology evidence="1">Multi-pass membrane protein</topology>
    </subcellularLocation>
</comment>
<evidence type="ECO:0000313" key="10">
    <source>
        <dbReference type="Proteomes" id="UP000316394"/>
    </source>
</evidence>
<evidence type="ECO:0000313" key="8">
    <source>
        <dbReference type="EMBL" id="MRG89825.1"/>
    </source>
</evidence>
<dbReference type="EMBL" id="WJMV01000001">
    <property type="protein sequence ID" value="MRG74297.1"/>
    <property type="molecule type" value="Genomic_DNA"/>
</dbReference>
<dbReference type="EMBL" id="CP041676">
    <property type="protein sequence ID" value="QDR72062.1"/>
    <property type="molecule type" value="Genomic_DNA"/>
</dbReference>
<evidence type="ECO:0000313" key="9">
    <source>
        <dbReference type="EMBL" id="QDR72062.1"/>
    </source>
</evidence>
<feature type="transmembrane region" description="Helical" evidence="5">
    <location>
        <begin position="142"/>
        <end position="163"/>
    </location>
</feature>
<feature type="domain" description="ABC-2 type transporter transmembrane" evidence="6">
    <location>
        <begin position="61"/>
        <end position="272"/>
    </location>
</feature>
<evidence type="ECO:0000259" key="6">
    <source>
        <dbReference type="Pfam" id="PF12698"/>
    </source>
</evidence>
<evidence type="ECO:0000256" key="5">
    <source>
        <dbReference type="SAM" id="Phobius"/>
    </source>
</evidence>
<gene>
    <name evidence="9" type="ORF">FOD75_02555</name>
    <name evidence="8" type="ORF">GIX76_07480</name>
    <name evidence="7" type="ORF">GIX79_00665</name>
</gene>
<dbReference type="AlphaFoldDB" id="A0A079YWJ8"/>
<name>A0A079YWJ8_LIMRT</name>
<dbReference type="GO" id="GO:0140359">
    <property type="term" value="F:ABC-type transporter activity"/>
    <property type="evidence" value="ECO:0007669"/>
    <property type="project" value="InterPro"/>
</dbReference>
<feature type="transmembrane region" description="Helical" evidence="5">
    <location>
        <begin position="12"/>
        <end position="37"/>
    </location>
</feature>
<organism evidence="8 12">
    <name type="scientific">Limosilactobacillus reuteri</name>
    <name type="common">Lactobacillus reuteri</name>
    <dbReference type="NCBI Taxonomy" id="1598"/>
    <lineage>
        <taxon>Bacteria</taxon>
        <taxon>Bacillati</taxon>
        <taxon>Bacillota</taxon>
        <taxon>Bacilli</taxon>
        <taxon>Lactobacillales</taxon>
        <taxon>Lactobacillaceae</taxon>
        <taxon>Limosilactobacillus</taxon>
    </lineage>
</organism>
<dbReference type="PANTHER" id="PTHR43229:SF2">
    <property type="entry name" value="NODULATION PROTEIN J"/>
    <property type="match status" value="1"/>
</dbReference>
<dbReference type="RefSeq" id="WP_003664450.1">
    <property type="nucleotide sequence ID" value="NZ_CP041676.1"/>
</dbReference>
<sequence>MIALIKRNLKIYFANKIGVLMSCLGALISFFIYIGFLQQNLISSWQSLPHAKEMLDLWMISGIVIIAGITTSFQALGQLVKDRESRTWDDLSLTDLTPFQINCSYLTATIFISTLMQIITFLIMAVYFILVDSITIPTTALLPGLVFIVLGAIGASAVNLIIVDLIHSSTTFSRLSAIIGAASGFMIATYMPYGTLSKSAQFVVKLFPSSYEAASLRSLLLNKLSKKFLPPSSRYQMIEYLGIHFKIHGYQLNNYSNALMIVGMSIVLIGLGAVLANRYQRKS</sequence>
<keyword evidence="3 5" id="KW-1133">Transmembrane helix</keyword>
<feature type="transmembrane region" description="Helical" evidence="5">
    <location>
        <begin position="105"/>
        <end position="130"/>
    </location>
</feature>
<dbReference type="InterPro" id="IPR013525">
    <property type="entry name" value="ABC2_TM"/>
</dbReference>
<feature type="transmembrane region" description="Helical" evidence="5">
    <location>
        <begin position="258"/>
        <end position="276"/>
    </location>
</feature>
<dbReference type="GO" id="GO:0016020">
    <property type="term" value="C:membrane"/>
    <property type="evidence" value="ECO:0007669"/>
    <property type="project" value="UniProtKB-SubCell"/>
</dbReference>
<dbReference type="Proteomes" id="UP000316394">
    <property type="component" value="Chromosome"/>
</dbReference>
<evidence type="ECO:0000256" key="1">
    <source>
        <dbReference type="ARBA" id="ARBA00004141"/>
    </source>
</evidence>
<feature type="transmembrane region" description="Helical" evidence="5">
    <location>
        <begin position="57"/>
        <end position="76"/>
    </location>
</feature>
<feature type="transmembrane region" description="Helical" evidence="5">
    <location>
        <begin position="175"/>
        <end position="193"/>
    </location>
</feature>
<evidence type="ECO:0000256" key="2">
    <source>
        <dbReference type="ARBA" id="ARBA00022692"/>
    </source>
</evidence>
<protein>
    <submittedName>
        <fullName evidence="8">ABC transporter permease</fullName>
    </submittedName>
</protein>
<evidence type="ECO:0000313" key="12">
    <source>
        <dbReference type="Proteomes" id="UP000460207"/>
    </source>
</evidence>
<dbReference type="PANTHER" id="PTHR43229">
    <property type="entry name" value="NODULATION PROTEIN J"/>
    <property type="match status" value="1"/>
</dbReference>
<evidence type="ECO:0000313" key="11">
    <source>
        <dbReference type="Proteomes" id="UP000452188"/>
    </source>
</evidence>
<keyword evidence="2 5" id="KW-0812">Transmembrane</keyword>
<dbReference type="InterPro" id="IPR051784">
    <property type="entry name" value="Nod_factor_ABC_transporter"/>
</dbReference>
<reference evidence="11 12" key="2">
    <citation type="submission" date="2019-11" db="EMBL/GenBank/DDBJ databases">
        <title>Draft genome sequence of 12 host-associated Lactobacillus reuteri rodent strains.</title>
        <authorList>
            <person name="Zhang S."/>
            <person name="Ozcam M."/>
            <person name="Van Pijkeren J.P."/>
        </authorList>
    </citation>
    <scope>NUCLEOTIDE SEQUENCE [LARGE SCALE GENOMIC DNA]</scope>
    <source>
        <strain evidence="7 11">6799jm-1</strain>
        <strain evidence="8 12">N4I</strain>
    </source>
</reference>
<dbReference type="Proteomes" id="UP000460207">
    <property type="component" value="Unassembled WGS sequence"/>
</dbReference>
<dbReference type="EMBL" id="WJND01000011">
    <property type="protein sequence ID" value="MRG89825.1"/>
    <property type="molecule type" value="Genomic_DNA"/>
</dbReference>
<dbReference type="Proteomes" id="UP000452188">
    <property type="component" value="Unassembled WGS sequence"/>
</dbReference>
<reference evidence="9 10" key="1">
    <citation type="submission" date="2019-07" db="EMBL/GenBank/DDBJ databases">
        <title>Gastrointestinal microbiota of Peromyscus leucopus, the white-footed mouse.</title>
        <authorList>
            <person name="Milovic A."/>
            <person name="Bassam K."/>
            <person name="Barbour A.G."/>
        </authorList>
    </citation>
    <scope>NUCLEOTIDE SEQUENCE [LARGE SCALE GENOMIC DNA]</scope>
    <source>
        <strain evidence="9 10">LL7</strain>
    </source>
</reference>